<dbReference type="InterPro" id="IPR021765">
    <property type="entry name" value="UstYa-like"/>
</dbReference>
<keyword evidence="7" id="KW-0325">Glycoprotein</keyword>
<proteinExistence type="inferred from homology"/>
<feature type="region of interest" description="Disordered" evidence="9">
    <location>
        <begin position="1"/>
        <end position="22"/>
    </location>
</feature>
<dbReference type="PANTHER" id="PTHR33365">
    <property type="entry name" value="YALI0B05434P"/>
    <property type="match status" value="1"/>
</dbReference>
<feature type="transmembrane region" description="Helical" evidence="10">
    <location>
        <begin position="36"/>
        <end position="61"/>
    </location>
</feature>
<evidence type="ECO:0000313" key="11">
    <source>
        <dbReference type="EMBL" id="KAK4214178.1"/>
    </source>
</evidence>
<keyword evidence="5" id="KW-0843">Virulence</keyword>
<evidence type="ECO:0000256" key="2">
    <source>
        <dbReference type="ARBA" id="ARBA00004685"/>
    </source>
</evidence>
<dbReference type="PANTHER" id="PTHR33365:SF4">
    <property type="entry name" value="CYCLOCHLOROTINE BIOSYNTHESIS PROTEIN O"/>
    <property type="match status" value="1"/>
</dbReference>
<reference evidence="11" key="2">
    <citation type="submission" date="2023-05" db="EMBL/GenBank/DDBJ databases">
        <authorList>
            <consortium name="Lawrence Berkeley National Laboratory"/>
            <person name="Steindorff A."/>
            <person name="Hensen N."/>
            <person name="Bonometti L."/>
            <person name="Westerberg I."/>
            <person name="Brannstrom I.O."/>
            <person name="Guillou S."/>
            <person name="Cros-Aarteil S."/>
            <person name="Calhoun S."/>
            <person name="Haridas S."/>
            <person name="Kuo A."/>
            <person name="Mondo S."/>
            <person name="Pangilinan J."/>
            <person name="Riley R."/>
            <person name="Labutti K."/>
            <person name="Andreopoulos B."/>
            <person name="Lipzen A."/>
            <person name="Chen C."/>
            <person name="Yanf M."/>
            <person name="Daum C."/>
            <person name="Ng V."/>
            <person name="Clum A."/>
            <person name="Ohm R."/>
            <person name="Martin F."/>
            <person name="Silar P."/>
            <person name="Natvig D."/>
            <person name="Lalanne C."/>
            <person name="Gautier V."/>
            <person name="Ament-Velasquez S.L."/>
            <person name="Kruys A."/>
            <person name="Hutchinson M.I."/>
            <person name="Powell A.J."/>
            <person name="Barry K."/>
            <person name="Miller A.N."/>
            <person name="Grigoriev I.V."/>
            <person name="Debuchy R."/>
            <person name="Gladieux P."/>
            <person name="Thoren M.H."/>
            <person name="Johannesson H."/>
        </authorList>
    </citation>
    <scope>NUCLEOTIDE SEQUENCE</scope>
    <source>
        <strain evidence="11">PSN293</strain>
    </source>
</reference>
<gene>
    <name evidence="11" type="ORF">QBC37DRAFT_482433</name>
</gene>
<evidence type="ECO:0000256" key="1">
    <source>
        <dbReference type="ARBA" id="ARBA00004167"/>
    </source>
</evidence>
<comment type="similarity">
    <text evidence="8">Belongs to the ustYa family.</text>
</comment>
<keyword evidence="4 10" id="KW-1133">Transmembrane helix</keyword>
<evidence type="ECO:0000256" key="7">
    <source>
        <dbReference type="ARBA" id="ARBA00023180"/>
    </source>
</evidence>
<evidence type="ECO:0000256" key="6">
    <source>
        <dbReference type="ARBA" id="ARBA00023136"/>
    </source>
</evidence>
<dbReference type="EMBL" id="MU858097">
    <property type="protein sequence ID" value="KAK4214178.1"/>
    <property type="molecule type" value="Genomic_DNA"/>
</dbReference>
<comment type="pathway">
    <text evidence="2">Mycotoxin biosynthesis.</text>
</comment>
<evidence type="ECO:0000256" key="10">
    <source>
        <dbReference type="SAM" id="Phobius"/>
    </source>
</evidence>
<comment type="caution">
    <text evidence="11">The sequence shown here is derived from an EMBL/GenBank/DDBJ whole genome shotgun (WGS) entry which is preliminary data.</text>
</comment>
<keyword evidence="12" id="KW-1185">Reference proteome</keyword>
<evidence type="ECO:0000313" key="12">
    <source>
        <dbReference type="Proteomes" id="UP001301769"/>
    </source>
</evidence>
<evidence type="ECO:0000256" key="4">
    <source>
        <dbReference type="ARBA" id="ARBA00022989"/>
    </source>
</evidence>
<reference evidence="11" key="1">
    <citation type="journal article" date="2023" name="Mol. Phylogenet. Evol.">
        <title>Genome-scale phylogeny and comparative genomics of the fungal order Sordariales.</title>
        <authorList>
            <person name="Hensen N."/>
            <person name="Bonometti L."/>
            <person name="Westerberg I."/>
            <person name="Brannstrom I.O."/>
            <person name="Guillou S."/>
            <person name="Cros-Aarteil S."/>
            <person name="Calhoun S."/>
            <person name="Haridas S."/>
            <person name="Kuo A."/>
            <person name="Mondo S."/>
            <person name="Pangilinan J."/>
            <person name="Riley R."/>
            <person name="LaButti K."/>
            <person name="Andreopoulos B."/>
            <person name="Lipzen A."/>
            <person name="Chen C."/>
            <person name="Yan M."/>
            <person name="Daum C."/>
            <person name="Ng V."/>
            <person name="Clum A."/>
            <person name="Steindorff A."/>
            <person name="Ohm R.A."/>
            <person name="Martin F."/>
            <person name="Silar P."/>
            <person name="Natvig D.O."/>
            <person name="Lalanne C."/>
            <person name="Gautier V."/>
            <person name="Ament-Velasquez S.L."/>
            <person name="Kruys A."/>
            <person name="Hutchinson M.I."/>
            <person name="Powell A.J."/>
            <person name="Barry K."/>
            <person name="Miller A.N."/>
            <person name="Grigoriev I.V."/>
            <person name="Debuchy R."/>
            <person name="Gladieux P."/>
            <person name="Hiltunen Thoren M."/>
            <person name="Johannesson H."/>
        </authorList>
    </citation>
    <scope>NUCLEOTIDE SEQUENCE</scope>
    <source>
        <strain evidence="11">PSN293</strain>
    </source>
</reference>
<evidence type="ECO:0000256" key="9">
    <source>
        <dbReference type="SAM" id="MobiDB-lite"/>
    </source>
</evidence>
<protein>
    <submittedName>
        <fullName evidence="11">Uncharacterized protein</fullName>
    </submittedName>
</protein>
<dbReference type="GO" id="GO:0016020">
    <property type="term" value="C:membrane"/>
    <property type="evidence" value="ECO:0007669"/>
    <property type="project" value="UniProtKB-SubCell"/>
</dbReference>
<keyword evidence="3 10" id="KW-0812">Transmembrane</keyword>
<sequence length="290" mass="32881">MKPEYSQLTSRDDQDTLSECSGEVQRRRTRPACWKFFLYPLVPWTLCLILAVLSLFLAVALDRNVQTHALGTFAKGYSTDFITARKLIRVAQTSFTGGPAFDDDGNMFVPHPSPKRFVGDPAVYPDIDYNWNNLTWGRYVLITKDEAAATWGDENFAQYWDKQRGGYVSGFDMFHTLHCLNNLRKALNPAYYGTVAEIGHGASPKGHDGSRTRARSEEEGGFLHQDHCIEQIRQYVMCSGDMTPIPTKYYPGLGRNYVESDVPHTCRNFDLLHDWMVDRYDGAGAVKPVM</sequence>
<dbReference type="Proteomes" id="UP001301769">
    <property type="component" value="Unassembled WGS sequence"/>
</dbReference>
<keyword evidence="6 10" id="KW-0472">Membrane</keyword>
<dbReference type="AlphaFoldDB" id="A0AAN7B7Y0"/>
<evidence type="ECO:0000256" key="8">
    <source>
        <dbReference type="ARBA" id="ARBA00035112"/>
    </source>
</evidence>
<name>A0AAN7B7Y0_9PEZI</name>
<evidence type="ECO:0000256" key="5">
    <source>
        <dbReference type="ARBA" id="ARBA00023026"/>
    </source>
</evidence>
<accession>A0AAN7B7Y0</accession>
<evidence type="ECO:0000256" key="3">
    <source>
        <dbReference type="ARBA" id="ARBA00022692"/>
    </source>
</evidence>
<comment type="subcellular location">
    <subcellularLocation>
        <location evidence="1">Membrane</location>
        <topology evidence="1">Single-pass membrane protein</topology>
    </subcellularLocation>
</comment>
<dbReference type="Pfam" id="PF11807">
    <property type="entry name" value="UstYa"/>
    <property type="match status" value="1"/>
</dbReference>
<dbReference type="GO" id="GO:0043386">
    <property type="term" value="P:mycotoxin biosynthetic process"/>
    <property type="evidence" value="ECO:0007669"/>
    <property type="project" value="InterPro"/>
</dbReference>
<organism evidence="11 12">
    <name type="scientific">Rhypophila decipiens</name>
    <dbReference type="NCBI Taxonomy" id="261697"/>
    <lineage>
        <taxon>Eukaryota</taxon>
        <taxon>Fungi</taxon>
        <taxon>Dikarya</taxon>
        <taxon>Ascomycota</taxon>
        <taxon>Pezizomycotina</taxon>
        <taxon>Sordariomycetes</taxon>
        <taxon>Sordariomycetidae</taxon>
        <taxon>Sordariales</taxon>
        <taxon>Naviculisporaceae</taxon>
        <taxon>Rhypophila</taxon>
    </lineage>
</organism>